<dbReference type="Gene3D" id="2.40.10.220">
    <property type="entry name" value="predicted glycosyltransferase like domains"/>
    <property type="match status" value="1"/>
</dbReference>
<evidence type="ECO:0000259" key="1">
    <source>
        <dbReference type="Pfam" id="PF07238"/>
    </source>
</evidence>
<dbReference type="InterPro" id="IPR009875">
    <property type="entry name" value="PilZ_domain"/>
</dbReference>
<dbReference type="EMBL" id="FMXO01000011">
    <property type="protein sequence ID" value="SDB43501.1"/>
    <property type="molecule type" value="Genomic_DNA"/>
</dbReference>
<dbReference type="AlphaFoldDB" id="A0A1G6DEF3"/>
<proteinExistence type="predicted"/>
<accession>A0A1G6DEF3</accession>
<evidence type="ECO:0000313" key="3">
    <source>
        <dbReference type="Proteomes" id="UP000198771"/>
    </source>
</evidence>
<organism evidence="2 3">
    <name type="scientific">Desulfonatronum thiosulfatophilum</name>
    <dbReference type="NCBI Taxonomy" id="617002"/>
    <lineage>
        <taxon>Bacteria</taxon>
        <taxon>Pseudomonadati</taxon>
        <taxon>Thermodesulfobacteriota</taxon>
        <taxon>Desulfovibrionia</taxon>
        <taxon>Desulfovibrionales</taxon>
        <taxon>Desulfonatronaceae</taxon>
        <taxon>Desulfonatronum</taxon>
    </lineage>
</organism>
<reference evidence="2 3" key="1">
    <citation type="submission" date="2016-10" db="EMBL/GenBank/DDBJ databases">
        <authorList>
            <person name="de Groot N.N."/>
        </authorList>
    </citation>
    <scope>NUCLEOTIDE SEQUENCE [LARGE SCALE GENOMIC DNA]</scope>
    <source>
        <strain evidence="2 3">ASO4-2</strain>
    </source>
</reference>
<dbReference type="RefSeq" id="WP_092121173.1">
    <property type="nucleotide sequence ID" value="NZ_FMXO01000011.1"/>
</dbReference>
<dbReference type="SUPFAM" id="SSF141371">
    <property type="entry name" value="PilZ domain-like"/>
    <property type="match status" value="1"/>
</dbReference>
<dbReference type="Proteomes" id="UP000198771">
    <property type="component" value="Unassembled WGS sequence"/>
</dbReference>
<gene>
    <name evidence="2" type="ORF">SAMN05660653_02109</name>
</gene>
<evidence type="ECO:0000313" key="2">
    <source>
        <dbReference type="EMBL" id="SDB43501.1"/>
    </source>
</evidence>
<keyword evidence="3" id="KW-1185">Reference proteome</keyword>
<feature type="domain" description="PilZ" evidence="1">
    <location>
        <begin position="6"/>
        <end position="128"/>
    </location>
</feature>
<name>A0A1G6DEF3_9BACT</name>
<protein>
    <submittedName>
        <fullName evidence="2">PilZ domain-containing protein</fullName>
    </submittedName>
</protein>
<sequence length="138" mass="15896">MQNESEKRAHERLAKPFEVKIKAFAFPLHAQRSYEVHSMDISEGGLLVHCSRRFEIGEKLQVTIFIPSLNKFHPGFFKVFESDTDQHLIAVAEVVRVESGGFGNDHALGLKFIDIYEDDWQALKNLILKELRKQRDAT</sequence>
<dbReference type="GO" id="GO:0035438">
    <property type="term" value="F:cyclic-di-GMP binding"/>
    <property type="evidence" value="ECO:0007669"/>
    <property type="project" value="InterPro"/>
</dbReference>
<dbReference type="Pfam" id="PF07238">
    <property type="entry name" value="PilZ"/>
    <property type="match status" value="1"/>
</dbReference>
<dbReference type="OrthoDB" id="5465017at2"/>
<dbReference type="STRING" id="617002.SAMN05660653_02109"/>